<dbReference type="AlphaFoldDB" id="A0A9P5H958"/>
<gene>
    <name evidence="1" type="ORF">G7Z17_g4286</name>
</gene>
<proteinExistence type="predicted"/>
<dbReference type="Proteomes" id="UP000722485">
    <property type="component" value="Unassembled WGS sequence"/>
</dbReference>
<reference evidence="1" key="1">
    <citation type="submission" date="2020-03" db="EMBL/GenBank/DDBJ databases">
        <title>Draft Genome Sequence of Cylindrodendrum hubeiense.</title>
        <authorList>
            <person name="Buettner E."/>
            <person name="Kellner H."/>
        </authorList>
    </citation>
    <scope>NUCLEOTIDE SEQUENCE</scope>
    <source>
        <strain evidence="1">IHI 201604</strain>
    </source>
</reference>
<comment type="caution">
    <text evidence="1">The sequence shown here is derived from an EMBL/GenBank/DDBJ whole genome shotgun (WGS) entry which is preliminary data.</text>
</comment>
<protein>
    <submittedName>
        <fullName evidence="1">Uncharacterized protein</fullName>
    </submittedName>
</protein>
<accession>A0A9P5H958</accession>
<keyword evidence="2" id="KW-1185">Reference proteome</keyword>
<sequence>MARHGMSDEDVTENTHGLIAMPAEMTDMIIRAAIQPRIISMYLGLGLRQNFDVVRSLRLVNKQLDEAVRDMFWFCFDSANFPSSIHSIRPFPPPVEIWVDPYNDTIALVKGELPLMSKSMRDNPRLARSMIQHY</sequence>
<evidence type="ECO:0000313" key="2">
    <source>
        <dbReference type="Proteomes" id="UP000722485"/>
    </source>
</evidence>
<evidence type="ECO:0000313" key="1">
    <source>
        <dbReference type="EMBL" id="KAF7552473.1"/>
    </source>
</evidence>
<name>A0A9P5H958_9HYPO</name>
<organism evidence="1 2">
    <name type="scientific">Cylindrodendrum hubeiense</name>
    <dbReference type="NCBI Taxonomy" id="595255"/>
    <lineage>
        <taxon>Eukaryota</taxon>
        <taxon>Fungi</taxon>
        <taxon>Dikarya</taxon>
        <taxon>Ascomycota</taxon>
        <taxon>Pezizomycotina</taxon>
        <taxon>Sordariomycetes</taxon>
        <taxon>Hypocreomycetidae</taxon>
        <taxon>Hypocreales</taxon>
        <taxon>Nectriaceae</taxon>
        <taxon>Cylindrodendrum</taxon>
    </lineage>
</organism>
<dbReference type="EMBL" id="JAANBB010000060">
    <property type="protein sequence ID" value="KAF7552473.1"/>
    <property type="molecule type" value="Genomic_DNA"/>
</dbReference>